<feature type="compositionally biased region" description="Low complexity" evidence="1">
    <location>
        <begin position="164"/>
        <end position="175"/>
    </location>
</feature>
<dbReference type="Proteomes" id="UP001501444">
    <property type="component" value="Unassembled WGS sequence"/>
</dbReference>
<feature type="compositionally biased region" description="Basic and acidic residues" evidence="1">
    <location>
        <begin position="176"/>
        <end position="206"/>
    </location>
</feature>
<keyword evidence="3" id="KW-1185">Reference proteome</keyword>
<feature type="region of interest" description="Disordered" evidence="1">
    <location>
        <begin position="102"/>
        <end position="232"/>
    </location>
</feature>
<organism evidence="2 3">
    <name type="scientific">Dactylosporangium salmoneum</name>
    <dbReference type="NCBI Taxonomy" id="53361"/>
    <lineage>
        <taxon>Bacteria</taxon>
        <taxon>Bacillati</taxon>
        <taxon>Actinomycetota</taxon>
        <taxon>Actinomycetes</taxon>
        <taxon>Micromonosporales</taxon>
        <taxon>Micromonosporaceae</taxon>
        <taxon>Dactylosporangium</taxon>
    </lineage>
</organism>
<protein>
    <recommendedName>
        <fullName evidence="4">SWIM-type domain-containing protein</fullName>
    </recommendedName>
</protein>
<feature type="compositionally biased region" description="Gly residues" evidence="1">
    <location>
        <begin position="151"/>
        <end position="163"/>
    </location>
</feature>
<feature type="region of interest" description="Disordered" evidence="1">
    <location>
        <begin position="598"/>
        <end position="636"/>
    </location>
</feature>
<dbReference type="EMBL" id="BAAARV010000062">
    <property type="protein sequence ID" value="GAA2365182.1"/>
    <property type="molecule type" value="Genomic_DNA"/>
</dbReference>
<sequence>MSPTLPPIETTVLLAAVDSLPARLRKKLDDAAARLAGRPVEHDGDRHTVAVDDATTVTLTTTGGVVRAAEAVTCTCLLAPNCLHRAAVLSLAPIHDPAAEDPALASTVDGSSPAPAEGDGGAGATADAGAGGMGAADETDAARPSGAATGRAGGVPGGTGGTQPGDAGEAQAGHAGEARAGHAGEARAGHAGEARAGHGDGVRAGHADGTQAGHSGEARAGHPGEAGRVDGAEGAVPEEGAVVLTAQQRAAVAQLWRAACGVLAGGVSGSGTVARAALLRAAHEAQAGKMYRAAAAARVVATLLQAGRAGDPHYRLADLGEALRELLTVTHRLMAGDGGPVAEGLVGTARRQYHLAGSLRLFGLCTTAVLAGTGHAGVVTYAADRQGRLWMVADIMPGDARRAARAGGATLAMGETALTHRGLTRAGLVVTGATATGGRQLGAGKGVRAVTAAGAGWHEEPLAGLWAEPVAEQVHRAFEALAVPVNDRPAGADLLFLRVTVAGTDGDAVLARDADGMPLLLRVAVDHPALGYRDNLRVLGRAEGLEMLVIARPDPGRPGTVLPLAVAPPEGTGWHLPAPHGGHADLAFDRLHRSQLPQPSVLGETDAEEELPAGDAGEEEETAAPGDIAEEGWRPAVSDPALHRLTAQIERTMAGGRVMLAFPNGRGPSDADRLRAARLDTGAALLDGLIGAAADRPRDAFGRLGDDDGTAFARAWLAAATYADAAGRALAEASWLPGDPRLEAPV</sequence>
<proteinExistence type="predicted"/>
<feature type="compositionally biased region" description="Basic and acidic residues" evidence="1">
    <location>
        <begin position="216"/>
        <end position="231"/>
    </location>
</feature>
<dbReference type="RefSeq" id="WP_344616240.1">
    <property type="nucleotide sequence ID" value="NZ_BAAARV010000062.1"/>
</dbReference>
<feature type="compositionally biased region" description="Acidic residues" evidence="1">
    <location>
        <begin position="605"/>
        <end position="622"/>
    </location>
</feature>
<evidence type="ECO:0000256" key="1">
    <source>
        <dbReference type="SAM" id="MobiDB-lite"/>
    </source>
</evidence>
<feature type="compositionally biased region" description="Gly residues" evidence="1">
    <location>
        <begin position="118"/>
        <end position="134"/>
    </location>
</feature>
<gene>
    <name evidence="2" type="ORF">GCM10010170_063530</name>
</gene>
<evidence type="ECO:0008006" key="4">
    <source>
        <dbReference type="Google" id="ProtNLM"/>
    </source>
</evidence>
<reference evidence="2 3" key="1">
    <citation type="journal article" date="2019" name="Int. J. Syst. Evol. Microbiol.">
        <title>The Global Catalogue of Microorganisms (GCM) 10K type strain sequencing project: providing services to taxonomists for standard genome sequencing and annotation.</title>
        <authorList>
            <consortium name="The Broad Institute Genomics Platform"/>
            <consortium name="The Broad Institute Genome Sequencing Center for Infectious Disease"/>
            <person name="Wu L."/>
            <person name="Ma J."/>
        </authorList>
    </citation>
    <scope>NUCLEOTIDE SEQUENCE [LARGE SCALE GENOMIC DNA]</scope>
    <source>
        <strain evidence="2 3">JCM 3272</strain>
    </source>
</reference>
<evidence type="ECO:0000313" key="2">
    <source>
        <dbReference type="EMBL" id="GAA2365182.1"/>
    </source>
</evidence>
<evidence type="ECO:0000313" key="3">
    <source>
        <dbReference type="Proteomes" id="UP001501444"/>
    </source>
</evidence>
<name>A0ABN3H1E6_9ACTN</name>
<accession>A0ABN3H1E6</accession>
<comment type="caution">
    <text evidence="2">The sequence shown here is derived from an EMBL/GenBank/DDBJ whole genome shotgun (WGS) entry which is preliminary data.</text>
</comment>